<name>A0ABR7V9Y2_9FLAO</name>
<dbReference type="RefSeq" id="WP_188313591.1">
    <property type="nucleotide sequence ID" value="NZ_JABTCG010000002.1"/>
</dbReference>
<keyword evidence="2" id="KW-1185">Reference proteome</keyword>
<evidence type="ECO:0000313" key="1">
    <source>
        <dbReference type="EMBL" id="MBD0850466.1"/>
    </source>
</evidence>
<evidence type="ECO:0000313" key="2">
    <source>
        <dbReference type="Proteomes" id="UP000598350"/>
    </source>
</evidence>
<dbReference type="Proteomes" id="UP000598350">
    <property type="component" value="Unassembled WGS sequence"/>
</dbReference>
<dbReference type="EMBL" id="JABTCG010000002">
    <property type="protein sequence ID" value="MBD0850466.1"/>
    <property type="molecule type" value="Genomic_DNA"/>
</dbReference>
<sequence>MMNHDILKSYKIGFWFLIPLFFITNSDLEPIAKAKKTQDVLAMRANGAFQELLDGRVTFETSKGIADEGTPYASISLKFESEEQNQEQLMGFYIKKQDNAKEFTIGEYELSKHIKGFLNNFDGVFGYADIESLGDKPLFAKKGKLVITQIDADNIRGYLNVRFNDNDNNGNALFVKGNFHAVSYSGK</sequence>
<proteinExistence type="predicted"/>
<organism evidence="1 2">
    <name type="scientific">Maribacter arenosus</name>
    <dbReference type="NCBI Taxonomy" id="1854708"/>
    <lineage>
        <taxon>Bacteria</taxon>
        <taxon>Pseudomonadati</taxon>
        <taxon>Bacteroidota</taxon>
        <taxon>Flavobacteriia</taxon>
        <taxon>Flavobacteriales</taxon>
        <taxon>Flavobacteriaceae</taxon>
        <taxon>Maribacter</taxon>
    </lineage>
</organism>
<protein>
    <submittedName>
        <fullName evidence="1">Uncharacterized protein</fullName>
    </submittedName>
</protein>
<gene>
    <name evidence="1" type="ORF">HPE63_07285</name>
</gene>
<accession>A0ABR7V9Y2</accession>
<comment type="caution">
    <text evidence="1">The sequence shown here is derived from an EMBL/GenBank/DDBJ whole genome shotgun (WGS) entry which is preliminary data.</text>
</comment>
<reference evidence="1 2" key="1">
    <citation type="submission" date="2020-05" db="EMBL/GenBank/DDBJ databases">
        <title>The draft genome sequence of Maribacter arenosus CAU 1321.</title>
        <authorList>
            <person name="Mu L."/>
        </authorList>
    </citation>
    <scope>NUCLEOTIDE SEQUENCE [LARGE SCALE GENOMIC DNA]</scope>
    <source>
        <strain evidence="1 2">CAU 1321</strain>
    </source>
</reference>